<evidence type="ECO:0000256" key="1">
    <source>
        <dbReference type="SAM" id="Phobius"/>
    </source>
</evidence>
<name>A0ABN3Z8Q1_BACA1</name>
<keyword evidence="1" id="KW-1133">Transmembrane helix</keyword>
<dbReference type="EMBL" id="CP002207">
    <property type="protein sequence ID" value="ADP31293.1"/>
    <property type="molecule type" value="Genomic_DNA"/>
</dbReference>
<evidence type="ECO:0000313" key="3">
    <source>
        <dbReference type="Proteomes" id="UP000006867"/>
    </source>
</evidence>
<dbReference type="Pfam" id="PF17353">
    <property type="entry name" value="DUF5381"/>
    <property type="match status" value="1"/>
</dbReference>
<keyword evidence="1" id="KW-0812">Transmembrane</keyword>
<dbReference type="PROSITE" id="PS51257">
    <property type="entry name" value="PROKAR_LIPOPROTEIN"/>
    <property type="match status" value="1"/>
</dbReference>
<sequence length="185" mass="21813">MKNSEIIEVRSRMFFRIWAFAASGGMGLACLWLFYMGITFQTKYYLIAIPAGLIFSLFCLYLFIILFPAFTKRGNVIFRLKTGEAGEIFTDRHTVEFKDIKKIEMNRHKNSVKGIFLEDIMIQTVENKMIQIPTWNTIPNPLFFEAVERYILPHMNNEAQTNWISQFTEVQRNVYLKEFENNPKL</sequence>
<reference evidence="2 3" key="1">
    <citation type="journal article" date="2011" name="Front. Microbiol.">
        <title>Genomic signatures of strain selection and enhancement in Bacillus atrophaeus var. globigii, a historical biowarfare simulant.</title>
        <authorList>
            <person name="Gibbons H.S."/>
            <person name="Broomall S.M."/>
            <person name="McNew L.A."/>
            <person name="Daligault H."/>
            <person name="Chapman C."/>
            <person name="Bruce D."/>
            <person name="Karavis M."/>
            <person name="Krepps M."/>
            <person name="McGregor P.A."/>
            <person name="Hong C."/>
            <person name="Park K.H."/>
            <person name="Akmal A."/>
            <person name="Feldman A."/>
            <person name="Lin J.S."/>
            <person name="Chang W.E."/>
            <person name="Higgs B.W."/>
            <person name="Demirev P."/>
            <person name="Lindquist J."/>
            <person name="Liem A."/>
            <person name="Fochler E."/>
            <person name="Read T.D."/>
            <person name="Tapia R."/>
            <person name="Johnson S."/>
            <person name="Bishop-Lilly K.A."/>
            <person name="Detter C."/>
            <person name="Han C."/>
            <person name="Sozhamannan S."/>
            <person name="Rosenzweig C.N."/>
            <person name="Skowronski E.W."/>
        </authorList>
    </citation>
    <scope>NUCLEOTIDE SEQUENCE [LARGE SCALE GENOMIC DNA]</scope>
    <source>
        <strain evidence="2 3">1942</strain>
    </source>
</reference>
<organism evidence="2 3">
    <name type="scientific">Bacillus atrophaeus (strain 1942)</name>
    <dbReference type="NCBI Taxonomy" id="720555"/>
    <lineage>
        <taxon>Bacteria</taxon>
        <taxon>Bacillati</taxon>
        <taxon>Bacillota</taxon>
        <taxon>Bacilli</taxon>
        <taxon>Bacillales</taxon>
        <taxon>Bacillaceae</taxon>
        <taxon>Bacillus</taxon>
    </lineage>
</organism>
<protein>
    <submittedName>
        <fullName evidence="2">Integral inner membrane protein</fullName>
    </submittedName>
</protein>
<keyword evidence="1" id="KW-0472">Membrane</keyword>
<proteinExistence type="predicted"/>
<feature type="transmembrane region" description="Helical" evidence="1">
    <location>
        <begin position="17"/>
        <end position="38"/>
    </location>
</feature>
<evidence type="ECO:0000313" key="2">
    <source>
        <dbReference type="EMBL" id="ADP31293.1"/>
    </source>
</evidence>
<feature type="transmembrane region" description="Helical" evidence="1">
    <location>
        <begin position="44"/>
        <end position="70"/>
    </location>
</feature>
<accession>A0ABN3Z8Q1</accession>
<gene>
    <name evidence="2" type="ordered locus">BATR1942_01675</name>
</gene>
<keyword evidence="3" id="KW-1185">Reference proteome</keyword>
<dbReference type="RefSeq" id="WP_004430529.1">
    <property type="nucleotide sequence ID" value="NC_014639.1"/>
</dbReference>
<dbReference type="Proteomes" id="UP000006867">
    <property type="component" value="Chromosome"/>
</dbReference>
<dbReference type="InterPro" id="IPR035324">
    <property type="entry name" value="DUF5381"/>
</dbReference>